<proteinExistence type="predicted"/>
<organism evidence="1 2">
    <name type="scientific">Deinococcus antarcticus</name>
    <dbReference type="NCBI Taxonomy" id="1298767"/>
    <lineage>
        <taxon>Bacteria</taxon>
        <taxon>Thermotogati</taxon>
        <taxon>Deinococcota</taxon>
        <taxon>Deinococci</taxon>
        <taxon>Deinococcales</taxon>
        <taxon>Deinococcaceae</taxon>
        <taxon>Deinococcus</taxon>
    </lineage>
</organism>
<gene>
    <name evidence="1" type="ORF">ACFOPQ_10105</name>
</gene>
<evidence type="ECO:0008006" key="3">
    <source>
        <dbReference type="Google" id="ProtNLM"/>
    </source>
</evidence>
<accession>A0ABV8A6X1</accession>
<name>A0ABV8A6X1_9DEIO</name>
<dbReference type="Proteomes" id="UP001595748">
    <property type="component" value="Unassembled WGS sequence"/>
</dbReference>
<evidence type="ECO:0000313" key="1">
    <source>
        <dbReference type="EMBL" id="MFC3861111.1"/>
    </source>
</evidence>
<comment type="caution">
    <text evidence="1">The sequence shown here is derived from an EMBL/GenBank/DDBJ whole genome shotgun (WGS) entry which is preliminary data.</text>
</comment>
<sequence length="147" mass="15545">MPELTDAGKVERRADGSLVFTHGHRFPDNTQRVVQEYDASGRLTGVQVELTGFAGKVLDVRATVDEQGKVLQEEGYRAPEVTTPVQEFIRILPAEAGAGAPEMKAQAVPGEVTPAPADVSGGHMAVHAAGTDGIRAGLERIYGPLKS</sequence>
<evidence type="ECO:0000313" key="2">
    <source>
        <dbReference type="Proteomes" id="UP001595748"/>
    </source>
</evidence>
<reference evidence="2" key="1">
    <citation type="journal article" date="2019" name="Int. J. Syst. Evol. Microbiol.">
        <title>The Global Catalogue of Microorganisms (GCM) 10K type strain sequencing project: providing services to taxonomists for standard genome sequencing and annotation.</title>
        <authorList>
            <consortium name="The Broad Institute Genomics Platform"/>
            <consortium name="The Broad Institute Genome Sequencing Center for Infectious Disease"/>
            <person name="Wu L."/>
            <person name="Ma J."/>
        </authorList>
    </citation>
    <scope>NUCLEOTIDE SEQUENCE [LARGE SCALE GENOMIC DNA]</scope>
    <source>
        <strain evidence="2">CCTCC AB 2013263</strain>
    </source>
</reference>
<dbReference type="RefSeq" id="WP_380077688.1">
    <property type="nucleotide sequence ID" value="NZ_JBHRZF010000123.1"/>
</dbReference>
<protein>
    <recommendedName>
        <fullName evidence="3">YD repeat-containing protein</fullName>
    </recommendedName>
</protein>
<dbReference type="EMBL" id="JBHRZF010000123">
    <property type="protein sequence ID" value="MFC3861111.1"/>
    <property type="molecule type" value="Genomic_DNA"/>
</dbReference>
<keyword evidence="2" id="KW-1185">Reference proteome</keyword>